<name>A0A381SK20_9ZZZZ</name>
<sequence length="126" mass="14561">MATGSWFVAGKTELVKKYLIKYSVHFHYYSFGGDRKSDVRSGEYEMEGPSLEEASRLFKNYFYAKKESYFVALPEFGWKLTHLEIDKIWGPPADLENVLNGVWAYYENLINRIGEGPLGSMDSNRI</sequence>
<accession>A0A381SK20</accession>
<dbReference type="AlphaFoldDB" id="A0A381SK20"/>
<dbReference type="EMBL" id="UINC01003152">
    <property type="protein sequence ID" value="SVA03794.1"/>
    <property type="molecule type" value="Genomic_DNA"/>
</dbReference>
<proteinExistence type="predicted"/>
<gene>
    <name evidence="1" type="ORF">METZ01_LOCUS56648</name>
</gene>
<reference evidence="1" key="1">
    <citation type="submission" date="2018-05" db="EMBL/GenBank/DDBJ databases">
        <authorList>
            <person name="Lanie J.A."/>
            <person name="Ng W.-L."/>
            <person name="Kazmierczak K.M."/>
            <person name="Andrzejewski T.M."/>
            <person name="Davidsen T.M."/>
            <person name="Wayne K.J."/>
            <person name="Tettelin H."/>
            <person name="Glass J.I."/>
            <person name="Rusch D."/>
            <person name="Podicherti R."/>
            <person name="Tsui H.-C.T."/>
            <person name="Winkler M.E."/>
        </authorList>
    </citation>
    <scope>NUCLEOTIDE SEQUENCE</scope>
</reference>
<protein>
    <submittedName>
        <fullName evidence="1">Uncharacterized protein</fullName>
    </submittedName>
</protein>
<evidence type="ECO:0000313" key="1">
    <source>
        <dbReference type="EMBL" id="SVA03794.1"/>
    </source>
</evidence>
<organism evidence="1">
    <name type="scientific">marine metagenome</name>
    <dbReference type="NCBI Taxonomy" id="408172"/>
    <lineage>
        <taxon>unclassified sequences</taxon>
        <taxon>metagenomes</taxon>
        <taxon>ecological metagenomes</taxon>
    </lineage>
</organism>